<name>A0AB34JDK9_PRYPA</name>
<evidence type="ECO:0000313" key="4">
    <source>
        <dbReference type="Proteomes" id="UP001515480"/>
    </source>
</evidence>
<feature type="domain" description="Rab-GAP TBC" evidence="2">
    <location>
        <begin position="1"/>
        <end position="185"/>
    </location>
</feature>
<gene>
    <name evidence="3" type="ORF">AB1Y20_003501</name>
</gene>
<evidence type="ECO:0000259" key="2">
    <source>
        <dbReference type="PROSITE" id="PS50086"/>
    </source>
</evidence>
<feature type="transmembrane region" description="Helical" evidence="1">
    <location>
        <begin position="160"/>
        <end position="181"/>
    </location>
</feature>
<keyword evidence="1" id="KW-0812">Transmembrane</keyword>
<dbReference type="GO" id="GO:0031267">
    <property type="term" value="F:small GTPase binding"/>
    <property type="evidence" value="ECO:0007669"/>
    <property type="project" value="TreeGrafter"/>
</dbReference>
<dbReference type="Gene3D" id="1.10.8.270">
    <property type="entry name" value="putative rabgap domain of human tbc1 domain family member 14 like domains"/>
    <property type="match status" value="1"/>
</dbReference>
<keyword evidence="1" id="KW-1133">Transmembrane helix</keyword>
<reference evidence="3 4" key="1">
    <citation type="journal article" date="2024" name="Science">
        <title>Giant polyketide synthase enzymes in the biosynthesis of giant marine polyether toxins.</title>
        <authorList>
            <person name="Fallon T.R."/>
            <person name="Shende V.V."/>
            <person name="Wierzbicki I.H."/>
            <person name="Pendleton A.L."/>
            <person name="Watervoot N.F."/>
            <person name="Auber R.P."/>
            <person name="Gonzalez D.J."/>
            <person name="Wisecaver J.H."/>
            <person name="Moore B.S."/>
        </authorList>
    </citation>
    <scope>NUCLEOTIDE SEQUENCE [LARGE SCALE GENOMIC DNA]</scope>
    <source>
        <strain evidence="3 4">12B1</strain>
    </source>
</reference>
<dbReference type="EMBL" id="JBGBPQ010000010">
    <property type="protein sequence ID" value="KAL1519242.1"/>
    <property type="molecule type" value="Genomic_DNA"/>
</dbReference>
<keyword evidence="1" id="KW-0472">Membrane</keyword>
<sequence>MAGEAAGAAAVETLRRLAAQHAPPRAVERVRAEDAESIELDLHRAGREELGVSAESAASHRQSLRRVLHGWCEAHPHVGYVQGLNCIAAAALVLLDHREDDACALLDLLHERLPADWYSHSLRGARVEVEALLRLYEARRPELFTCGELRLAVHVAGSGWLLSLFVGSLALDCLALLWAALLSDAVHAGPPGTNLRLALALLRRADAEIGASLLAEVDDAQANTFGIVSRAADGLAADELQRLLREEELPPGEVAEARALARVQVEAEDDAKAARRRERQQASKRKSPLAAVKVALPRVAPPRRCVAFAAAAALALLAIAALVHGAAEWVDWLLVLGLGLAAALTCVSSRRTARNPLLFGRLLSPGMPTSEVAAPSTPHVEASRVDRSISLHQLP</sequence>
<dbReference type="Gene3D" id="1.10.472.80">
    <property type="entry name" value="Ypt/Rab-GAP domain of gyp1p, domain 3"/>
    <property type="match status" value="1"/>
</dbReference>
<dbReference type="Pfam" id="PF00566">
    <property type="entry name" value="RabGAP-TBC"/>
    <property type="match status" value="1"/>
</dbReference>
<dbReference type="GO" id="GO:0005096">
    <property type="term" value="F:GTPase activator activity"/>
    <property type="evidence" value="ECO:0007669"/>
    <property type="project" value="TreeGrafter"/>
</dbReference>
<organism evidence="3 4">
    <name type="scientific">Prymnesium parvum</name>
    <name type="common">Toxic golden alga</name>
    <dbReference type="NCBI Taxonomy" id="97485"/>
    <lineage>
        <taxon>Eukaryota</taxon>
        <taxon>Haptista</taxon>
        <taxon>Haptophyta</taxon>
        <taxon>Prymnesiophyceae</taxon>
        <taxon>Prymnesiales</taxon>
        <taxon>Prymnesiaceae</taxon>
        <taxon>Prymnesium</taxon>
    </lineage>
</organism>
<dbReference type="PANTHER" id="PTHR47219">
    <property type="entry name" value="RAB GTPASE-ACTIVATING PROTEIN 1-LIKE"/>
    <property type="match status" value="1"/>
</dbReference>
<dbReference type="InterPro" id="IPR000195">
    <property type="entry name" value="Rab-GAP-TBC_dom"/>
</dbReference>
<protein>
    <recommendedName>
        <fullName evidence="2">Rab-GAP TBC domain-containing protein</fullName>
    </recommendedName>
</protein>
<proteinExistence type="predicted"/>
<dbReference type="PANTHER" id="PTHR47219:SF20">
    <property type="entry name" value="TBC1 DOMAIN FAMILY MEMBER 2B"/>
    <property type="match status" value="1"/>
</dbReference>
<feature type="transmembrane region" description="Helical" evidence="1">
    <location>
        <begin position="305"/>
        <end position="323"/>
    </location>
</feature>
<feature type="transmembrane region" description="Helical" evidence="1">
    <location>
        <begin position="329"/>
        <end position="347"/>
    </location>
</feature>
<dbReference type="InterPro" id="IPR035969">
    <property type="entry name" value="Rab-GAP_TBC_sf"/>
</dbReference>
<keyword evidence="4" id="KW-1185">Reference proteome</keyword>
<accession>A0AB34JDK9</accession>
<comment type="caution">
    <text evidence="3">The sequence shown here is derived from an EMBL/GenBank/DDBJ whole genome shotgun (WGS) entry which is preliminary data.</text>
</comment>
<evidence type="ECO:0000256" key="1">
    <source>
        <dbReference type="SAM" id="Phobius"/>
    </source>
</evidence>
<evidence type="ECO:0000313" key="3">
    <source>
        <dbReference type="EMBL" id="KAL1519242.1"/>
    </source>
</evidence>
<dbReference type="Proteomes" id="UP001515480">
    <property type="component" value="Unassembled WGS sequence"/>
</dbReference>
<dbReference type="SMART" id="SM00164">
    <property type="entry name" value="TBC"/>
    <property type="match status" value="1"/>
</dbReference>
<dbReference type="SUPFAM" id="SSF47923">
    <property type="entry name" value="Ypt/Rab-GAP domain of gyp1p"/>
    <property type="match status" value="1"/>
</dbReference>
<dbReference type="PROSITE" id="PS50086">
    <property type="entry name" value="TBC_RABGAP"/>
    <property type="match status" value="1"/>
</dbReference>
<dbReference type="AlphaFoldDB" id="A0AB34JDK9"/>
<dbReference type="InterPro" id="IPR050302">
    <property type="entry name" value="Rab_GAP_TBC_domain"/>
</dbReference>